<dbReference type="InterPro" id="IPR000897">
    <property type="entry name" value="SRP54_GTPase_dom"/>
</dbReference>
<keyword evidence="8" id="KW-0653">Protein transport</keyword>
<dbReference type="InterPro" id="IPR047040">
    <property type="entry name" value="FlhF__GTPase_dom"/>
</dbReference>
<evidence type="ECO:0000256" key="13">
    <source>
        <dbReference type="NCBIfam" id="TIGR03499"/>
    </source>
</evidence>
<evidence type="ECO:0000256" key="5">
    <source>
        <dbReference type="ARBA" id="ARBA00022475"/>
    </source>
</evidence>
<dbReference type="SUPFAM" id="SSF52540">
    <property type="entry name" value="P-loop containing nucleoside triphosphate hydrolases"/>
    <property type="match status" value="1"/>
</dbReference>
<evidence type="ECO:0000313" key="16">
    <source>
        <dbReference type="EMBL" id="QAA92923.1"/>
    </source>
</evidence>
<dbReference type="GO" id="GO:0005886">
    <property type="term" value="C:plasma membrane"/>
    <property type="evidence" value="ECO:0007669"/>
    <property type="project" value="UniProtKB-SubCell"/>
</dbReference>
<dbReference type="GO" id="GO:0006614">
    <property type="term" value="P:SRP-dependent cotranslational protein targeting to membrane"/>
    <property type="evidence" value="ECO:0007669"/>
    <property type="project" value="UniProtKB-UniRule"/>
</dbReference>
<dbReference type="AlphaFoldDB" id="A0A410G9D1"/>
<evidence type="ECO:0000256" key="8">
    <source>
        <dbReference type="ARBA" id="ARBA00022927"/>
    </source>
</evidence>
<evidence type="ECO:0000256" key="1">
    <source>
        <dbReference type="ARBA" id="ARBA00004413"/>
    </source>
</evidence>
<evidence type="ECO:0000256" key="10">
    <source>
        <dbReference type="ARBA" id="ARBA00023136"/>
    </source>
</evidence>
<evidence type="ECO:0000256" key="9">
    <source>
        <dbReference type="ARBA" id="ARBA00023134"/>
    </source>
</evidence>
<evidence type="ECO:0000256" key="12">
    <source>
        <dbReference type="ARBA" id="ARBA00025337"/>
    </source>
</evidence>
<keyword evidence="6" id="KW-0547">Nucleotide-binding</keyword>
<dbReference type="RefSeq" id="WP_128353975.1">
    <property type="nucleotide sequence ID" value="NZ_CP022987.1"/>
</dbReference>
<comment type="function">
    <text evidence="12">Necessary for flagellar biosynthesis. May be involved in translocation of the flagellum.</text>
</comment>
<evidence type="ECO:0000259" key="15">
    <source>
        <dbReference type="SMART" id="SM00962"/>
    </source>
</evidence>
<evidence type="ECO:0000259" key="14">
    <source>
        <dbReference type="SMART" id="SM00382"/>
    </source>
</evidence>
<sequence length="773" mass="81907">MNISRFVGSTTREAMRQVRLALGPDALIVSNKRVNGGVEILATDATSAAAAAAQQGGHAPAAVQQPAPRPVETRVEVMSAIGEMRGVLETRMDELMWGNQLRRVPQAAVLFQTMLGFGFSTALLRAMLKRLPEALSGKAAIQWVRNELITHLPVLESEDALWTQGRALALVGPTGVGKTTTVAKLAARCVRRNGPDGLVLITTDTYRIGAHEQLTIYGQMMRVPVHVVQDTQELQQVVQGIRPDQTLIIDNVGISQRDRYIAEQAAMLAGAGRPVSRLLVLNASSHGDTLDEVARSYVNDGGSPLAGCIITKVDEASRLGASLDTALRYQLPIHFVSTGQKVPEDLSTANPIELVDQALSHSGTASALYAPTEADFAALMSLSKPAEDKSGSAIAERRRKQLLPGLLSMVNNGDGGLSMDDLHAAAAYVDEDTATSEAYDLWRAHATVDGSLPAGTLRHLQRVAGNDVASVAGAALLAVHDQVGIALPTGQRGRLRATLLATHEGRALTTTLQQLGFPDGWSSSTGAAAQVAPTAVEALQQQISALAAQTAAVHLFDGGSQGLWRQLSASGTNWLAQVGATTRVMVDDCATTMGALAKTQDHQPLPATAVLAGLDKVAGIPADDLVVWFASATVYLHARQQPALALQSVSLRLVHRQDGTLVKTLHGLSHFKEGASPQWLATCLLIRVQAKVALRHAAQLWRLLAQNRPGRSAQDQALVAVQCGLAAWQLTQDANAQLARKVAASLVGKQAWTSSLSPPALLKLFALKEMTGP</sequence>
<evidence type="ECO:0000256" key="2">
    <source>
        <dbReference type="ARBA" id="ARBA00008531"/>
    </source>
</evidence>
<dbReference type="Gene3D" id="3.40.50.300">
    <property type="entry name" value="P-loop containing nucleotide triphosphate hydrolases"/>
    <property type="match status" value="1"/>
</dbReference>
<dbReference type="SMART" id="SM00962">
    <property type="entry name" value="SRP54"/>
    <property type="match status" value="1"/>
</dbReference>
<dbReference type="SMART" id="SM00382">
    <property type="entry name" value="AAA"/>
    <property type="match status" value="1"/>
</dbReference>
<feature type="domain" description="SRP54-type proteins GTP-binding" evidence="15">
    <location>
        <begin position="165"/>
        <end position="360"/>
    </location>
</feature>
<dbReference type="KEGG" id="pus:CKA81_02990"/>
<keyword evidence="17" id="KW-1185">Reference proteome</keyword>
<dbReference type="InterPro" id="IPR020006">
    <property type="entry name" value="FlhF"/>
</dbReference>
<keyword evidence="9" id="KW-0342">GTP-binding</keyword>
<comment type="subcellular location">
    <subcellularLocation>
        <location evidence="1">Cell membrane</location>
        <topology evidence="1">Peripheral membrane protein</topology>
        <orientation evidence="1">Cytoplasmic side</orientation>
    </subcellularLocation>
</comment>
<dbReference type="FunFam" id="3.40.50.300:FF:000695">
    <property type="entry name" value="Flagellar biosynthesis regulator FlhF"/>
    <property type="match status" value="1"/>
</dbReference>
<dbReference type="EMBL" id="CP022987">
    <property type="protein sequence ID" value="QAA92923.1"/>
    <property type="molecule type" value="Genomic_DNA"/>
</dbReference>
<organism evidence="16 17">
    <name type="scientific">Pollutimonas thiosulfatoxidans</name>
    <dbReference type="NCBI Taxonomy" id="2028345"/>
    <lineage>
        <taxon>Bacteria</taxon>
        <taxon>Pseudomonadati</taxon>
        <taxon>Pseudomonadota</taxon>
        <taxon>Betaproteobacteria</taxon>
        <taxon>Burkholderiales</taxon>
        <taxon>Alcaligenaceae</taxon>
        <taxon>Pollutimonas</taxon>
    </lineage>
</organism>
<keyword evidence="11" id="KW-1006">Bacterial flagellum protein export</keyword>
<evidence type="ECO:0000256" key="6">
    <source>
        <dbReference type="ARBA" id="ARBA00022741"/>
    </source>
</evidence>
<evidence type="ECO:0000256" key="3">
    <source>
        <dbReference type="ARBA" id="ARBA00014919"/>
    </source>
</evidence>
<evidence type="ECO:0000256" key="4">
    <source>
        <dbReference type="ARBA" id="ARBA00022448"/>
    </source>
</evidence>
<dbReference type="CDD" id="cd17873">
    <property type="entry name" value="FlhF"/>
    <property type="match status" value="1"/>
</dbReference>
<dbReference type="GO" id="GO:0005525">
    <property type="term" value="F:GTP binding"/>
    <property type="evidence" value="ECO:0007669"/>
    <property type="project" value="UniProtKB-UniRule"/>
</dbReference>
<dbReference type="InterPro" id="IPR003593">
    <property type="entry name" value="AAA+_ATPase"/>
</dbReference>
<keyword evidence="16" id="KW-0966">Cell projection</keyword>
<keyword evidence="16" id="KW-0282">Flagellum</keyword>
<evidence type="ECO:0000313" key="17">
    <source>
        <dbReference type="Proteomes" id="UP000283474"/>
    </source>
</evidence>
<accession>A0A410G9D1</accession>
<name>A0A410G9D1_9BURK</name>
<comment type="similarity">
    <text evidence="2">Belongs to the GTP-binding SRP family.</text>
</comment>
<keyword evidence="5" id="KW-1003">Cell membrane</keyword>
<protein>
    <recommendedName>
        <fullName evidence="3 13">Flagellar biosynthesis protein FlhF</fullName>
    </recommendedName>
</protein>
<dbReference type="Pfam" id="PF00448">
    <property type="entry name" value="SRP54"/>
    <property type="match status" value="1"/>
</dbReference>
<dbReference type="PANTHER" id="PTHR43134:SF3">
    <property type="entry name" value="FLAGELLAR BIOSYNTHESIS PROTEIN FLHF"/>
    <property type="match status" value="1"/>
</dbReference>
<keyword evidence="4" id="KW-0813">Transport</keyword>
<proteinExistence type="inferred from homology"/>
<dbReference type="GO" id="GO:0003924">
    <property type="term" value="F:GTPase activity"/>
    <property type="evidence" value="ECO:0007669"/>
    <property type="project" value="UniProtKB-UniRule"/>
</dbReference>
<reference evidence="16 17" key="1">
    <citation type="submission" date="2017-08" db="EMBL/GenBank/DDBJ databases">
        <authorList>
            <person name="Park S.-J."/>
            <person name="Kim H."/>
        </authorList>
    </citation>
    <scope>NUCLEOTIDE SEQUENCE [LARGE SCALE GENOMIC DNA]</scope>
    <source>
        <strain evidence="17">ye3</strain>
    </source>
</reference>
<dbReference type="GO" id="GO:0005047">
    <property type="term" value="F:signal recognition particle binding"/>
    <property type="evidence" value="ECO:0007669"/>
    <property type="project" value="TreeGrafter"/>
</dbReference>
<evidence type="ECO:0000256" key="11">
    <source>
        <dbReference type="ARBA" id="ARBA00023225"/>
    </source>
</evidence>
<keyword evidence="7" id="KW-1005">Bacterial flagellum biogenesis</keyword>
<gene>
    <name evidence="16" type="primary">flhF</name>
    <name evidence="16" type="ORF">CKA81_02990</name>
</gene>
<dbReference type="GO" id="GO:0015031">
    <property type="term" value="P:protein transport"/>
    <property type="evidence" value="ECO:0007669"/>
    <property type="project" value="UniProtKB-KW"/>
</dbReference>
<dbReference type="InterPro" id="IPR027417">
    <property type="entry name" value="P-loop_NTPase"/>
</dbReference>
<dbReference type="NCBIfam" id="TIGR03499">
    <property type="entry name" value="FlhF"/>
    <property type="match status" value="1"/>
</dbReference>
<dbReference type="Proteomes" id="UP000283474">
    <property type="component" value="Chromosome"/>
</dbReference>
<keyword evidence="10" id="KW-0472">Membrane</keyword>
<feature type="domain" description="AAA+ ATPase" evidence="14">
    <location>
        <begin position="164"/>
        <end position="305"/>
    </location>
</feature>
<evidence type="ECO:0000256" key="7">
    <source>
        <dbReference type="ARBA" id="ARBA00022795"/>
    </source>
</evidence>
<keyword evidence="16" id="KW-0969">Cilium</keyword>
<dbReference type="PANTHER" id="PTHR43134">
    <property type="entry name" value="SIGNAL RECOGNITION PARTICLE RECEPTOR SUBUNIT ALPHA"/>
    <property type="match status" value="1"/>
</dbReference>
<dbReference type="GO" id="GO:0044781">
    <property type="term" value="P:bacterial-type flagellum organization"/>
    <property type="evidence" value="ECO:0007669"/>
    <property type="project" value="UniProtKB-UniRule"/>
</dbReference>
<dbReference type="OrthoDB" id="9778554at2"/>